<evidence type="ECO:0000313" key="1">
    <source>
        <dbReference type="EMBL" id="PWJ95097.1"/>
    </source>
</evidence>
<sequence>MKKLTLLLLCLVLLFSISFSKTVTLNYLEVMTSPERTKLLKDMISKYEKENPDIKINLISPPYEQADQKATLMLNTNQKLDIVEIRDYTLKQFVNNGKLEDLSKYFENWKDAEDLTAVAKKAAYTLDNKPYLVPQCIFIKALFVREDVLKQNGINTLPKTIDELIDIAIKITDPSKNQYGFTWRGKSSEFKYSDLFASAEVENIKNEKYIYSTEKEFFNTEDYKRGMEKYIKLFKEAVPKDGVNWGFNEQINSFVSGMTPFLIQDSDAIPLINNLMDENKYTVIPIPEGPHGYTYLDYGFTGVGIPSYSKNKTEAWNFIKWLNSPEQNGYFNEHYGALPVHKSTYENNEHFKNEKYAAYGKEMVSEKYIFKTYPLDSERWPGWSQIHEVDMQNLLLGNTELKRVLKKWEAYWN</sequence>
<dbReference type="Proteomes" id="UP000245921">
    <property type="component" value="Unassembled WGS sequence"/>
</dbReference>
<dbReference type="CDD" id="cd13585">
    <property type="entry name" value="PBP2_TMBP_like"/>
    <property type="match status" value="1"/>
</dbReference>
<proteinExistence type="predicted"/>
<dbReference type="InterPro" id="IPR006059">
    <property type="entry name" value="SBP"/>
</dbReference>
<organism evidence="1 2">
    <name type="scientific">Oceanotoga teriensis</name>
    <dbReference type="NCBI Taxonomy" id="515440"/>
    <lineage>
        <taxon>Bacteria</taxon>
        <taxon>Thermotogati</taxon>
        <taxon>Thermotogota</taxon>
        <taxon>Thermotogae</taxon>
        <taxon>Petrotogales</taxon>
        <taxon>Petrotogaceae</taxon>
        <taxon>Oceanotoga</taxon>
    </lineage>
</organism>
<dbReference type="SUPFAM" id="SSF53850">
    <property type="entry name" value="Periplasmic binding protein-like II"/>
    <property type="match status" value="1"/>
</dbReference>
<comment type="caution">
    <text evidence="1">The sequence shown here is derived from an EMBL/GenBank/DDBJ whole genome shotgun (WGS) entry which is preliminary data.</text>
</comment>
<accession>A0AA45C728</accession>
<dbReference type="PANTHER" id="PTHR43649:SF12">
    <property type="entry name" value="DIACETYLCHITOBIOSE BINDING PROTEIN DASA"/>
    <property type="match status" value="1"/>
</dbReference>
<evidence type="ECO:0000313" key="2">
    <source>
        <dbReference type="Proteomes" id="UP000245921"/>
    </source>
</evidence>
<keyword evidence="2" id="KW-1185">Reference proteome</keyword>
<dbReference type="Gene3D" id="3.40.190.10">
    <property type="entry name" value="Periplasmic binding protein-like II"/>
    <property type="match status" value="1"/>
</dbReference>
<reference evidence="1 2" key="1">
    <citation type="submission" date="2018-05" db="EMBL/GenBank/DDBJ databases">
        <title>Genomic Encyclopedia of Type Strains, Phase IV (KMG-IV): sequencing the most valuable type-strain genomes for metagenomic binning, comparative biology and taxonomic classification.</title>
        <authorList>
            <person name="Goeker M."/>
        </authorList>
    </citation>
    <scope>NUCLEOTIDE SEQUENCE [LARGE SCALE GENOMIC DNA]</scope>
    <source>
        <strain evidence="1 2">DSM 24906</strain>
    </source>
</reference>
<dbReference type="EMBL" id="QGGI01000007">
    <property type="protein sequence ID" value="PWJ95097.1"/>
    <property type="molecule type" value="Genomic_DNA"/>
</dbReference>
<dbReference type="RefSeq" id="WP_109604632.1">
    <property type="nucleotide sequence ID" value="NZ_JAMHJO010000002.1"/>
</dbReference>
<dbReference type="InterPro" id="IPR050490">
    <property type="entry name" value="Bact_solute-bd_prot1"/>
</dbReference>
<protein>
    <submittedName>
        <fullName evidence="1">Carbohydrate ABC transporter substrate-binding protein (CUT1 family)</fullName>
    </submittedName>
</protein>
<dbReference type="PANTHER" id="PTHR43649">
    <property type="entry name" value="ARABINOSE-BINDING PROTEIN-RELATED"/>
    <property type="match status" value="1"/>
</dbReference>
<name>A0AA45C728_9BACT</name>
<gene>
    <name evidence="1" type="ORF">C7380_10752</name>
</gene>
<dbReference type="Pfam" id="PF01547">
    <property type="entry name" value="SBP_bac_1"/>
    <property type="match status" value="1"/>
</dbReference>
<dbReference type="AlphaFoldDB" id="A0AA45C728"/>